<dbReference type="Pfam" id="PF04255">
    <property type="entry name" value="DUF433"/>
    <property type="match status" value="1"/>
</dbReference>
<evidence type="ECO:0000313" key="1">
    <source>
        <dbReference type="EMBL" id="XDQ27040.1"/>
    </source>
</evidence>
<accession>A0AB39P8G7</accession>
<dbReference type="AlphaFoldDB" id="A0AB39P8G7"/>
<dbReference type="InterPro" id="IPR036388">
    <property type="entry name" value="WH-like_DNA-bd_sf"/>
</dbReference>
<sequence length="52" mass="5269">MLRGGEPVIEGTRIPAAEVAALVRDGVPRTGAAASIQGLVQRVAGYLLVGIV</sequence>
<dbReference type="RefSeq" id="WP_245607741.1">
    <property type="nucleotide sequence ID" value="NZ_CP163435.1"/>
</dbReference>
<dbReference type="Gene3D" id="1.10.10.10">
    <property type="entry name" value="Winged helix-like DNA-binding domain superfamily/Winged helix DNA-binding domain"/>
    <property type="match status" value="1"/>
</dbReference>
<name>A0AB39P8G7_9ACTN</name>
<proteinExistence type="predicted"/>
<organism evidence="1">
    <name type="scientific">Streptomyces sp. R21</name>
    <dbReference type="NCBI Taxonomy" id="3238627"/>
    <lineage>
        <taxon>Bacteria</taxon>
        <taxon>Bacillati</taxon>
        <taxon>Actinomycetota</taxon>
        <taxon>Actinomycetes</taxon>
        <taxon>Kitasatosporales</taxon>
        <taxon>Streptomycetaceae</taxon>
        <taxon>Streptomyces</taxon>
    </lineage>
</organism>
<dbReference type="EMBL" id="CP163435">
    <property type="protein sequence ID" value="XDQ27040.1"/>
    <property type="molecule type" value="Genomic_DNA"/>
</dbReference>
<dbReference type="InterPro" id="IPR007367">
    <property type="entry name" value="DUF433"/>
</dbReference>
<protein>
    <submittedName>
        <fullName evidence="1">DUF433 domain-containing protein</fullName>
    </submittedName>
</protein>
<reference evidence="1" key="1">
    <citation type="submission" date="2024-07" db="EMBL/GenBank/DDBJ databases">
        <authorList>
            <person name="Yu S.T."/>
        </authorList>
    </citation>
    <scope>NUCLEOTIDE SEQUENCE</scope>
    <source>
        <strain evidence="1">R21</strain>
    </source>
</reference>
<gene>
    <name evidence="1" type="ORF">AB5J56_21040</name>
</gene>